<dbReference type="Pfam" id="PF00072">
    <property type="entry name" value="Response_reg"/>
    <property type="match status" value="1"/>
</dbReference>
<keyword evidence="1" id="KW-0597">Phosphoprotein</keyword>
<dbReference type="EMBL" id="BART01020536">
    <property type="protein sequence ID" value="GAH04569.1"/>
    <property type="molecule type" value="Genomic_DNA"/>
</dbReference>
<reference evidence="7" key="1">
    <citation type="journal article" date="2014" name="Front. Microbiol.">
        <title>High frequency of phylogenetically diverse reductive dehalogenase-homologous genes in deep subseafloor sedimentary metagenomes.</title>
        <authorList>
            <person name="Kawai M."/>
            <person name="Futagami T."/>
            <person name="Toyoda A."/>
            <person name="Takaki Y."/>
            <person name="Nishi S."/>
            <person name="Hori S."/>
            <person name="Arai W."/>
            <person name="Tsubouchi T."/>
            <person name="Morono Y."/>
            <person name="Uchiyama I."/>
            <person name="Ito T."/>
            <person name="Fujiyama A."/>
            <person name="Inagaki F."/>
            <person name="Takami H."/>
        </authorList>
    </citation>
    <scope>NUCLEOTIDE SEQUENCE</scope>
    <source>
        <strain evidence="7">Expedition CK06-06</strain>
    </source>
</reference>
<dbReference type="PROSITE" id="PS50110">
    <property type="entry name" value="RESPONSE_REGULATORY"/>
    <property type="match status" value="1"/>
</dbReference>
<dbReference type="GO" id="GO:0005829">
    <property type="term" value="C:cytosol"/>
    <property type="evidence" value="ECO:0007669"/>
    <property type="project" value="TreeGrafter"/>
</dbReference>
<gene>
    <name evidence="7" type="ORF">S01H4_38136</name>
</gene>
<evidence type="ECO:0000256" key="2">
    <source>
        <dbReference type="ARBA" id="ARBA00023012"/>
    </source>
</evidence>
<dbReference type="GO" id="GO:0006355">
    <property type="term" value="P:regulation of DNA-templated transcription"/>
    <property type="evidence" value="ECO:0007669"/>
    <property type="project" value="TreeGrafter"/>
</dbReference>
<keyword evidence="2" id="KW-0902">Two-component regulatory system</keyword>
<sequence length="138" mass="15614">TGLENRLNVKRILLVTDDFVLTEELTFFLRHSGFQVATAVESREVIAEMDRGSPDLIVLHENNHKLNGDDLCIRMRELSDVPIIVLGQEQEEAAGVEFLEMGADVYLTSPLSLRELLARVRSLLRHTQAPSRNMKENS</sequence>
<evidence type="ECO:0000256" key="1">
    <source>
        <dbReference type="ARBA" id="ARBA00022553"/>
    </source>
</evidence>
<dbReference type="PANTHER" id="PTHR48111:SF1">
    <property type="entry name" value="TWO-COMPONENT RESPONSE REGULATOR ORR33"/>
    <property type="match status" value="1"/>
</dbReference>
<dbReference type="InterPro" id="IPR039420">
    <property type="entry name" value="WalR-like"/>
</dbReference>
<dbReference type="Gene3D" id="3.40.50.2300">
    <property type="match status" value="1"/>
</dbReference>
<dbReference type="GO" id="GO:0000976">
    <property type="term" value="F:transcription cis-regulatory region binding"/>
    <property type="evidence" value="ECO:0007669"/>
    <property type="project" value="TreeGrafter"/>
</dbReference>
<evidence type="ECO:0000313" key="7">
    <source>
        <dbReference type="EMBL" id="GAH04569.1"/>
    </source>
</evidence>
<evidence type="ECO:0000259" key="6">
    <source>
        <dbReference type="PROSITE" id="PS50110"/>
    </source>
</evidence>
<proteinExistence type="predicted"/>
<dbReference type="InterPro" id="IPR001789">
    <property type="entry name" value="Sig_transdc_resp-reg_receiver"/>
</dbReference>
<accession>X1DHS8</accession>
<dbReference type="Gene3D" id="6.10.250.690">
    <property type="match status" value="1"/>
</dbReference>
<keyword evidence="5" id="KW-0804">Transcription</keyword>
<evidence type="ECO:0000256" key="5">
    <source>
        <dbReference type="ARBA" id="ARBA00023163"/>
    </source>
</evidence>
<name>X1DHS8_9ZZZZ</name>
<evidence type="ECO:0000256" key="3">
    <source>
        <dbReference type="ARBA" id="ARBA00023015"/>
    </source>
</evidence>
<feature type="domain" description="Response regulatory" evidence="6">
    <location>
        <begin position="11"/>
        <end position="124"/>
    </location>
</feature>
<dbReference type="PANTHER" id="PTHR48111">
    <property type="entry name" value="REGULATOR OF RPOS"/>
    <property type="match status" value="1"/>
</dbReference>
<keyword evidence="3" id="KW-0805">Transcription regulation</keyword>
<dbReference type="SMART" id="SM00448">
    <property type="entry name" value="REC"/>
    <property type="match status" value="1"/>
</dbReference>
<dbReference type="AlphaFoldDB" id="X1DHS8"/>
<organism evidence="7">
    <name type="scientific">marine sediment metagenome</name>
    <dbReference type="NCBI Taxonomy" id="412755"/>
    <lineage>
        <taxon>unclassified sequences</taxon>
        <taxon>metagenomes</taxon>
        <taxon>ecological metagenomes</taxon>
    </lineage>
</organism>
<dbReference type="InterPro" id="IPR011006">
    <property type="entry name" value="CheY-like_superfamily"/>
</dbReference>
<feature type="non-terminal residue" evidence="7">
    <location>
        <position position="1"/>
    </location>
</feature>
<dbReference type="SUPFAM" id="SSF52172">
    <property type="entry name" value="CheY-like"/>
    <property type="match status" value="1"/>
</dbReference>
<dbReference type="GO" id="GO:0000156">
    <property type="term" value="F:phosphorelay response regulator activity"/>
    <property type="evidence" value="ECO:0007669"/>
    <property type="project" value="TreeGrafter"/>
</dbReference>
<comment type="caution">
    <text evidence="7">The sequence shown here is derived from an EMBL/GenBank/DDBJ whole genome shotgun (WGS) entry which is preliminary data.</text>
</comment>
<keyword evidence="4" id="KW-0238">DNA-binding</keyword>
<evidence type="ECO:0000256" key="4">
    <source>
        <dbReference type="ARBA" id="ARBA00023125"/>
    </source>
</evidence>
<dbReference type="GO" id="GO:0032993">
    <property type="term" value="C:protein-DNA complex"/>
    <property type="evidence" value="ECO:0007669"/>
    <property type="project" value="TreeGrafter"/>
</dbReference>
<protein>
    <recommendedName>
        <fullName evidence="6">Response regulatory domain-containing protein</fullName>
    </recommendedName>
</protein>